<dbReference type="PROSITE" id="PS51199">
    <property type="entry name" value="SF4_HELICASE"/>
    <property type="match status" value="1"/>
</dbReference>
<dbReference type="InterPro" id="IPR046394">
    <property type="entry name" value="Helic_Prim_T7"/>
</dbReference>
<evidence type="ECO:0000313" key="4">
    <source>
        <dbReference type="Proteomes" id="UP001254848"/>
    </source>
</evidence>
<dbReference type="PANTHER" id="PTHR12873">
    <property type="entry name" value="T7-LIKE MITOCHONDRIAL DNA HELICASE"/>
    <property type="match status" value="1"/>
</dbReference>
<dbReference type="Gene3D" id="3.40.1360.10">
    <property type="match status" value="1"/>
</dbReference>
<dbReference type="Gene3D" id="3.40.50.300">
    <property type="entry name" value="P-loop containing nucleotide triphosphate hydrolases"/>
    <property type="match status" value="1"/>
</dbReference>
<dbReference type="InterPro" id="IPR048774">
    <property type="entry name" value="Helic-prim_T7_N"/>
</dbReference>
<dbReference type="Pfam" id="PF03796">
    <property type="entry name" value="DnaB_C"/>
    <property type="match status" value="1"/>
</dbReference>
<dbReference type="Proteomes" id="UP001254848">
    <property type="component" value="Unassembled WGS sequence"/>
</dbReference>
<keyword evidence="4" id="KW-1185">Reference proteome</keyword>
<organism evidence="3 4">
    <name type="scientific">Anaeroselena agilis</name>
    <dbReference type="NCBI Taxonomy" id="3063788"/>
    <lineage>
        <taxon>Bacteria</taxon>
        <taxon>Bacillati</taxon>
        <taxon>Bacillota</taxon>
        <taxon>Negativicutes</taxon>
        <taxon>Acetonemataceae</taxon>
        <taxon>Anaeroselena</taxon>
    </lineage>
</organism>
<dbReference type="CDD" id="cd19483">
    <property type="entry name" value="RecA-like_Gp4D_helicase"/>
    <property type="match status" value="1"/>
</dbReference>
<dbReference type="Gene3D" id="2.20.25.180">
    <property type="match status" value="1"/>
</dbReference>
<dbReference type="SUPFAM" id="SSF52540">
    <property type="entry name" value="P-loop containing nucleoside triphosphate hydrolases"/>
    <property type="match status" value="1"/>
</dbReference>
<feature type="domain" description="Toprim" evidence="1">
    <location>
        <begin position="138"/>
        <end position="225"/>
    </location>
</feature>
<dbReference type="InterPro" id="IPR027417">
    <property type="entry name" value="P-loop_NTPase"/>
</dbReference>
<evidence type="ECO:0000259" key="1">
    <source>
        <dbReference type="PROSITE" id="PS50880"/>
    </source>
</evidence>
<dbReference type="InterPro" id="IPR006171">
    <property type="entry name" value="TOPRIM_dom"/>
</dbReference>
<dbReference type="InterPro" id="IPR007694">
    <property type="entry name" value="DNA_helicase_DnaB-like_C"/>
</dbReference>
<protein>
    <submittedName>
        <fullName evidence="3">DnaB-like helicase C-terminal domain-containing protein</fullName>
    </submittedName>
</protein>
<sequence>MRDSVIVEEHIPCPDCGSSDARCKYSDGHFFCFSCKTYTKGEEEESYHMAPGRKTPDIIPPDALTLGPLKARGIMQETCQKFSYFTSKINGQPVQVANYYRDGQVVGQKIRWKDKTFRTFGEVGDVFYGQHLFPGGGKKLVVTEGEIDCLTVSQIQGNKYPVVSVSKGAGSAKKTFKANLEWLESFEEVIVMFDEDEAGRAAVKSVQGLLSPGKLKIATLPLKDPNDCLLAGKAEEVTRAIWNAAPYRPDGIINGRDLWDRLNKKVEDDKSVPLPWNIKLQTMTRGIRPGEIILVTAGSGIGKSTVVRTIAHWLATHEKIKVGTLMLEEPPERTAQGFMSLTLGVPVHLEWQNVPKEELKRAFDETLGPGNVVIYDHFGSIEGSNLINQMRYMAKSEGCKFLVLDHISIAISGLEGENERRILDNLMTALASLAQETGVGIIVISHLRKTDDKRKSHEEGGTVSLSDLRGSGALYQLSFTVIALERNQQEEDQVLKNVLRVRLLKCRHTGETGLAGYLWYDKEKDQLQAVEDIDAFIAENSVATEEEGSTSERGDF</sequence>
<dbReference type="InterPro" id="IPR027032">
    <property type="entry name" value="Twinkle-like"/>
</dbReference>
<accession>A0ABU3NUZ7</accession>
<dbReference type="HAMAP" id="MF_04154">
    <property type="entry name" value="Helic_Prim_T7"/>
    <property type="match status" value="1"/>
</dbReference>
<dbReference type="SUPFAM" id="SSF57783">
    <property type="entry name" value="Zinc beta-ribbon"/>
    <property type="match status" value="1"/>
</dbReference>
<dbReference type="Gene3D" id="2.20.25.10">
    <property type="match status" value="1"/>
</dbReference>
<evidence type="ECO:0000259" key="2">
    <source>
        <dbReference type="PROSITE" id="PS51199"/>
    </source>
</evidence>
<gene>
    <name evidence="3" type="ORF">Q4T40_05155</name>
</gene>
<proteinExistence type="inferred from homology"/>
<feature type="domain" description="SF4 helicase" evidence="2">
    <location>
        <begin position="267"/>
        <end position="533"/>
    </location>
</feature>
<reference evidence="3 4" key="1">
    <citation type="submission" date="2023-07" db="EMBL/GenBank/DDBJ databases">
        <title>The novel representative of Negativicutes class, Anaeroselena agilis gen. nov. sp. nov.</title>
        <authorList>
            <person name="Prokofeva M.I."/>
            <person name="Elcheninov A.G."/>
            <person name="Klyukina A."/>
            <person name="Kublanov I.V."/>
            <person name="Frolov E.N."/>
            <person name="Podosokorskaya O.A."/>
        </authorList>
    </citation>
    <scope>NUCLEOTIDE SEQUENCE [LARGE SCALE GENOMIC DNA]</scope>
    <source>
        <strain evidence="3 4">4137-cl</strain>
    </source>
</reference>
<dbReference type="InterPro" id="IPR003593">
    <property type="entry name" value="AAA+_ATPase"/>
</dbReference>
<comment type="caution">
    <text evidence="3">The sequence shown here is derived from an EMBL/GenBank/DDBJ whole genome shotgun (WGS) entry which is preliminary data.</text>
</comment>
<dbReference type="SUPFAM" id="SSF56731">
    <property type="entry name" value="DNA primase core"/>
    <property type="match status" value="1"/>
</dbReference>
<name>A0ABU3NUZ7_9FIRM</name>
<dbReference type="Pfam" id="PF21268">
    <property type="entry name" value="Helic-prim_T7_N"/>
    <property type="match status" value="1"/>
</dbReference>
<dbReference type="SMART" id="SM00493">
    <property type="entry name" value="TOPRIM"/>
    <property type="match status" value="1"/>
</dbReference>
<dbReference type="SMART" id="SM00382">
    <property type="entry name" value="AAA"/>
    <property type="match status" value="1"/>
</dbReference>
<dbReference type="PANTHER" id="PTHR12873:SF0">
    <property type="entry name" value="TWINKLE MTDNA HELICASE"/>
    <property type="match status" value="1"/>
</dbReference>
<dbReference type="Pfam" id="PF13155">
    <property type="entry name" value="Toprim_2"/>
    <property type="match status" value="1"/>
</dbReference>
<dbReference type="SMART" id="SM00778">
    <property type="entry name" value="Prim_Zn_Ribbon"/>
    <property type="match status" value="1"/>
</dbReference>
<dbReference type="InterPro" id="IPR013237">
    <property type="entry name" value="Phage_T7_Gp4_N"/>
</dbReference>
<dbReference type="EMBL" id="JAUOZS010000001">
    <property type="protein sequence ID" value="MDT8900627.1"/>
    <property type="molecule type" value="Genomic_DNA"/>
</dbReference>
<evidence type="ECO:0000313" key="3">
    <source>
        <dbReference type="EMBL" id="MDT8900627.1"/>
    </source>
</evidence>
<dbReference type="RefSeq" id="WP_413779163.1">
    <property type="nucleotide sequence ID" value="NZ_JAUOZS010000001.1"/>
</dbReference>
<dbReference type="PROSITE" id="PS50880">
    <property type="entry name" value="TOPRIM"/>
    <property type="match status" value="1"/>
</dbReference>